<evidence type="ECO:0000313" key="2">
    <source>
        <dbReference type="EMBL" id="MBH8561376.1"/>
    </source>
</evidence>
<dbReference type="Pfam" id="PF01526">
    <property type="entry name" value="DDE_Tnp_Tn3"/>
    <property type="match status" value="1"/>
</dbReference>
<dbReference type="RefSeq" id="WP_198123397.1">
    <property type="nucleotide sequence ID" value="NZ_JAECZC010000004.1"/>
</dbReference>
<dbReference type="GO" id="GO:0004803">
    <property type="term" value="F:transposase activity"/>
    <property type="evidence" value="ECO:0007669"/>
    <property type="project" value="InterPro"/>
</dbReference>
<organism evidence="2 3">
    <name type="scientific">Amazonocrinis nigriterrae CENA67</name>
    <dbReference type="NCBI Taxonomy" id="2794033"/>
    <lineage>
        <taxon>Bacteria</taxon>
        <taxon>Bacillati</taxon>
        <taxon>Cyanobacteriota</taxon>
        <taxon>Cyanophyceae</taxon>
        <taxon>Nostocales</taxon>
        <taxon>Nostocaceae</taxon>
        <taxon>Amazonocrinis</taxon>
        <taxon>Amazonocrinis nigriterrae</taxon>
    </lineage>
</organism>
<name>A0A8J7L7U8_9NOST</name>
<dbReference type="AlphaFoldDB" id="A0A8J7L7U8"/>
<reference evidence="2 3" key="1">
    <citation type="journal article" date="2021" name="Int. J. Syst. Evol. Microbiol.">
        <title>Amazonocrinis nigriterrae gen. nov., sp. nov., Atlanticothrix silvestris gen. nov., sp. nov. and Dendronalium phyllosphericum gen. nov., sp. nov., nostocacean cyanobacteria from Brazilian environments.</title>
        <authorList>
            <person name="Alvarenga D.O."/>
            <person name="Andreote A.P.D."/>
            <person name="Branco L.H.Z."/>
            <person name="Delbaje E."/>
            <person name="Cruz R.B."/>
            <person name="Varani A.M."/>
            <person name="Fiore M.F."/>
        </authorList>
    </citation>
    <scope>NUCLEOTIDE SEQUENCE [LARGE SCALE GENOMIC DNA]</scope>
    <source>
        <strain evidence="2 3">CENA67</strain>
    </source>
</reference>
<evidence type="ECO:0000313" key="3">
    <source>
        <dbReference type="Proteomes" id="UP000632766"/>
    </source>
</evidence>
<dbReference type="InterPro" id="IPR002513">
    <property type="entry name" value="Tn3_Tnp_DDE_dom"/>
</dbReference>
<comment type="caution">
    <text evidence="2">The sequence shown here is derived from an EMBL/GenBank/DDBJ whole genome shotgun (WGS) entry which is preliminary data.</text>
</comment>
<proteinExistence type="predicted"/>
<gene>
    <name evidence="2" type="ORF">I8748_04150</name>
</gene>
<evidence type="ECO:0000259" key="1">
    <source>
        <dbReference type="Pfam" id="PF01526"/>
    </source>
</evidence>
<feature type="domain" description="Tn3 transposase DDE" evidence="1">
    <location>
        <begin position="12"/>
        <end position="55"/>
    </location>
</feature>
<keyword evidence="3" id="KW-1185">Reference proteome</keyword>
<accession>A0A8J7L7U8</accession>
<sequence>MLKLPRQMELSTYTRKNLLSEYHIRYERDGGISYSPVSDTYVVSFSQFIYCDTCDYHPGELSQQCGQIWANGS</sequence>
<dbReference type="EMBL" id="JAECZC010000004">
    <property type="protein sequence ID" value="MBH8561376.1"/>
    <property type="molecule type" value="Genomic_DNA"/>
</dbReference>
<dbReference type="Proteomes" id="UP000632766">
    <property type="component" value="Unassembled WGS sequence"/>
</dbReference>
<protein>
    <submittedName>
        <fullName evidence="2">Tn3 family transposase</fullName>
    </submittedName>
</protein>
<dbReference type="GO" id="GO:0006313">
    <property type="term" value="P:DNA transposition"/>
    <property type="evidence" value="ECO:0007669"/>
    <property type="project" value="InterPro"/>
</dbReference>